<comment type="subunit">
    <text evidence="4">Interacts with translational regulator CsrA and flagellin(s).</text>
</comment>
<dbReference type="InterPro" id="IPR003775">
    <property type="entry name" value="Flagellar_assembly_factor_FliW"/>
</dbReference>
<dbReference type="EMBL" id="PIQO01000002">
    <property type="protein sequence ID" value="PKR86281.1"/>
    <property type="molecule type" value="Genomic_DNA"/>
</dbReference>
<evidence type="ECO:0000256" key="4">
    <source>
        <dbReference type="HAMAP-Rule" id="MF_01185"/>
    </source>
</evidence>
<dbReference type="NCBIfam" id="NF009793">
    <property type="entry name" value="PRK13285.1-1"/>
    <property type="match status" value="1"/>
</dbReference>
<keyword evidence="5" id="KW-0969">Cilium</keyword>
<dbReference type="AlphaFoldDB" id="A0A2N3LNS9"/>
<accession>A0A2N3LNS9</accession>
<keyword evidence="6" id="KW-1185">Reference proteome</keyword>
<evidence type="ECO:0000256" key="2">
    <source>
        <dbReference type="ARBA" id="ARBA00022795"/>
    </source>
</evidence>
<name>A0A2N3LNS9_9BACI</name>
<dbReference type="GO" id="GO:0006417">
    <property type="term" value="P:regulation of translation"/>
    <property type="evidence" value="ECO:0007669"/>
    <property type="project" value="UniProtKB-KW"/>
</dbReference>
<dbReference type="RefSeq" id="WP_101352920.1">
    <property type="nucleotide sequence ID" value="NZ_PIQO01000002.1"/>
</dbReference>
<comment type="subcellular location">
    <subcellularLocation>
        <location evidence="4">Cytoplasm</location>
    </subcellularLocation>
</comment>
<comment type="similarity">
    <text evidence="4">Belongs to the FliW family.</text>
</comment>
<dbReference type="Gene3D" id="2.30.290.10">
    <property type="entry name" value="BH3618-like"/>
    <property type="match status" value="1"/>
</dbReference>
<evidence type="ECO:0000313" key="6">
    <source>
        <dbReference type="Proteomes" id="UP000233440"/>
    </source>
</evidence>
<keyword evidence="1 4" id="KW-0963">Cytoplasm</keyword>
<protein>
    <recommendedName>
        <fullName evidence="4">Flagellar assembly factor FliW</fullName>
    </recommendedName>
</protein>
<dbReference type="OrthoDB" id="9801235at2"/>
<keyword evidence="5" id="KW-0282">Flagellum</keyword>
<dbReference type="GO" id="GO:0044780">
    <property type="term" value="P:bacterial-type flagellum assembly"/>
    <property type="evidence" value="ECO:0007669"/>
    <property type="project" value="UniProtKB-UniRule"/>
</dbReference>
<dbReference type="PANTHER" id="PTHR39190:SF1">
    <property type="entry name" value="FLAGELLAR ASSEMBLY FACTOR FLIW"/>
    <property type="match status" value="1"/>
</dbReference>
<dbReference type="Proteomes" id="UP000233440">
    <property type="component" value="Unassembled WGS sequence"/>
</dbReference>
<keyword evidence="5" id="KW-0966">Cell projection</keyword>
<keyword evidence="3 4" id="KW-0810">Translation regulation</keyword>
<proteinExistence type="inferred from homology"/>
<keyword evidence="2 4" id="KW-1005">Bacterial flagellum biogenesis</keyword>
<organism evidence="5 6">
    <name type="scientific">Heyndrickxia camelliae</name>
    <dbReference type="NCBI Taxonomy" id="1707093"/>
    <lineage>
        <taxon>Bacteria</taxon>
        <taxon>Bacillati</taxon>
        <taxon>Bacillota</taxon>
        <taxon>Bacilli</taxon>
        <taxon>Bacillales</taxon>
        <taxon>Bacillaceae</taxon>
        <taxon>Heyndrickxia</taxon>
    </lineage>
</organism>
<evidence type="ECO:0000256" key="1">
    <source>
        <dbReference type="ARBA" id="ARBA00022490"/>
    </source>
</evidence>
<dbReference type="GO" id="GO:0005737">
    <property type="term" value="C:cytoplasm"/>
    <property type="evidence" value="ECO:0007669"/>
    <property type="project" value="UniProtKB-SubCell"/>
</dbReference>
<dbReference type="PANTHER" id="PTHR39190">
    <property type="entry name" value="FLAGELLAR ASSEMBLY FACTOR FLIW"/>
    <property type="match status" value="1"/>
</dbReference>
<comment type="function">
    <text evidence="4">Acts as an anti-CsrA protein, binds CsrA and prevents it from repressing translation of its target genes, one of which is flagellin. Binds to flagellin and participates in the assembly of the flagellum.</text>
</comment>
<gene>
    <name evidence="4" type="primary">fliW</name>
    <name evidence="5" type="ORF">CWO92_04055</name>
</gene>
<evidence type="ECO:0000313" key="5">
    <source>
        <dbReference type="EMBL" id="PKR86281.1"/>
    </source>
</evidence>
<keyword evidence="4" id="KW-0143">Chaperone</keyword>
<reference evidence="5 6" key="1">
    <citation type="submission" date="2017-11" db="EMBL/GenBank/DDBJ databases">
        <title>Bacillus camelliae sp. nov., isolated from pu'er tea.</title>
        <authorList>
            <person name="Niu L."/>
        </authorList>
    </citation>
    <scope>NUCLEOTIDE SEQUENCE [LARGE SCALE GENOMIC DNA]</scope>
    <source>
        <strain evidence="5 6">7578-1</strain>
    </source>
</reference>
<dbReference type="InterPro" id="IPR024046">
    <property type="entry name" value="Flagellar_assmbl_FliW_dom_sf"/>
</dbReference>
<dbReference type="HAMAP" id="MF_01185">
    <property type="entry name" value="FliW"/>
    <property type="match status" value="1"/>
</dbReference>
<dbReference type="SUPFAM" id="SSF141457">
    <property type="entry name" value="BH3618-like"/>
    <property type="match status" value="1"/>
</dbReference>
<dbReference type="Pfam" id="PF02623">
    <property type="entry name" value="FliW"/>
    <property type="match status" value="1"/>
</dbReference>
<evidence type="ECO:0000256" key="3">
    <source>
        <dbReference type="ARBA" id="ARBA00022845"/>
    </source>
</evidence>
<comment type="caution">
    <text evidence="5">The sequence shown here is derived from an EMBL/GenBank/DDBJ whole genome shotgun (WGS) entry which is preliminary data.</text>
</comment>
<sequence>MLMKTKYHSEVEINENDIWQFENGLPGFPEEKEFCILPLQEDKGFFILQSTKTPEIAFVISNPFSFVPNYEFKIDEQTLEQLELQSKEDLQVLTILTVQDPFEKTTANLLAPLLFNVKNKKAKQMIINGSNYVTKHPLFYIKGGK</sequence>